<dbReference type="RefSeq" id="WP_183221439.1">
    <property type="nucleotide sequence ID" value="NZ_CP179657.1"/>
</dbReference>
<name>A0ABR6PBD4_9SPIR</name>
<sequence>MKRVYIILYFLFALFSLNANEFLRGIYNDKDDDINFEDFKMQENSLYLKVSDKKDENKKGYFFISADKDVFNFLYIFGTAFSKAFSSPDETKTKDKKIAEKGLIEDINGFGFGYTSEKGSRIVLFFKKEILKNANNIKNMFINYSFDKEEPIISSIGKQWIVEDNSFLVLKDNEMSNFLKKALSSRVLKVKVYDNQKINESFNIRLRNFQDLYDMYEHNFN</sequence>
<evidence type="ECO:0000313" key="2">
    <source>
        <dbReference type="Proteomes" id="UP000555838"/>
    </source>
</evidence>
<organism evidence="1 2">
    <name type="scientific">Borreliella yangtzensis</name>
    <dbReference type="NCBI Taxonomy" id="683292"/>
    <lineage>
        <taxon>Bacteria</taxon>
        <taxon>Pseudomonadati</taxon>
        <taxon>Spirochaetota</taxon>
        <taxon>Spirochaetia</taxon>
        <taxon>Spirochaetales</taxon>
        <taxon>Borreliaceae</taxon>
        <taxon>Borreliella</taxon>
    </lineage>
</organism>
<protein>
    <submittedName>
        <fullName evidence="1">Uncharacterized protein</fullName>
    </submittedName>
</protein>
<proteinExistence type="predicted"/>
<dbReference type="Proteomes" id="UP000555838">
    <property type="component" value="Unassembled WGS sequence"/>
</dbReference>
<evidence type="ECO:0000313" key="1">
    <source>
        <dbReference type="EMBL" id="MBB6043593.1"/>
    </source>
</evidence>
<gene>
    <name evidence="1" type="ORF">HNP68_001215</name>
</gene>
<reference evidence="1 2" key="1">
    <citation type="submission" date="2020-08" db="EMBL/GenBank/DDBJ databases">
        <title>Genomic Encyclopedia of Type Strains, Phase IV (KMG-IV): sequencing the most valuable type-strain genomes for metagenomic binning, comparative biology and taxonomic classification.</title>
        <authorList>
            <person name="Goeker M."/>
        </authorList>
    </citation>
    <scope>NUCLEOTIDE SEQUENCE [LARGE SCALE GENOMIC DNA]</scope>
    <source>
        <strain evidence="1 2">DSM 24625</strain>
    </source>
</reference>
<accession>A0ABR6PBD4</accession>
<comment type="caution">
    <text evidence="1">The sequence shown here is derived from an EMBL/GenBank/DDBJ whole genome shotgun (WGS) entry which is preliminary data.</text>
</comment>
<keyword evidence="2" id="KW-1185">Reference proteome</keyword>
<dbReference type="EMBL" id="JACHFG010000022">
    <property type="protein sequence ID" value="MBB6043593.1"/>
    <property type="molecule type" value="Genomic_DNA"/>
</dbReference>